<evidence type="ECO:0000256" key="1">
    <source>
        <dbReference type="SAM" id="MobiDB-lite"/>
    </source>
</evidence>
<proteinExistence type="predicted"/>
<gene>
    <name evidence="2" type="ORF">GCM10025789_00700</name>
</gene>
<comment type="caution">
    <text evidence="2">The sequence shown here is derived from an EMBL/GenBank/DDBJ whole genome shotgun (WGS) entry which is preliminary data.</text>
</comment>
<feature type="region of interest" description="Disordered" evidence="1">
    <location>
        <begin position="184"/>
        <end position="250"/>
    </location>
</feature>
<name>A0ABP9EVX7_9ACTN</name>
<protein>
    <recommendedName>
        <fullName evidence="4">DUF3618 domain-containing protein</fullName>
    </recommendedName>
</protein>
<organism evidence="2 3">
    <name type="scientific">Tessaracoccus lubricantis</name>
    <dbReference type="NCBI Taxonomy" id="545543"/>
    <lineage>
        <taxon>Bacteria</taxon>
        <taxon>Bacillati</taxon>
        <taxon>Actinomycetota</taxon>
        <taxon>Actinomycetes</taxon>
        <taxon>Propionibacteriales</taxon>
        <taxon>Propionibacteriaceae</taxon>
        <taxon>Tessaracoccus</taxon>
    </lineage>
</organism>
<sequence>MSSHDFEPRPNEPQVPVDSGYRGFDADATTPGRTEQAAESLKGPARDVKDTAVSAGRDVVDSAKFEAGQVAREAKYQGRRLLDEGVGELRSQANTLQAKLADTVDALTEELGVMSANTQTDGPLTQFAGDAHDWGRRASSWLRDNDPDQVMGSVRRYAARNPWTFLAIAAGAGLVVGRLARGLKDSDPDDVPQLASDTSGYHPPSSAAQGYALTTPGEERLGEAGDYGREVPSDLSAGPGAQPNPWQGNL</sequence>
<evidence type="ECO:0000313" key="3">
    <source>
        <dbReference type="Proteomes" id="UP001501521"/>
    </source>
</evidence>
<dbReference type="EMBL" id="BAABLV010000002">
    <property type="protein sequence ID" value="GAA4888350.1"/>
    <property type="molecule type" value="Genomic_DNA"/>
</dbReference>
<feature type="compositionally biased region" description="Basic and acidic residues" evidence="1">
    <location>
        <begin position="1"/>
        <end position="10"/>
    </location>
</feature>
<dbReference type="RefSeq" id="WP_345577294.1">
    <property type="nucleotide sequence ID" value="NZ_BAABLV010000002.1"/>
</dbReference>
<accession>A0ABP9EVX7</accession>
<dbReference type="Proteomes" id="UP001501521">
    <property type="component" value="Unassembled WGS sequence"/>
</dbReference>
<evidence type="ECO:0008006" key="4">
    <source>
        <dbReference type="Google" id="ProtNLM"/>
    </source>
</evidence>
<reference evidence="3" key="1">
    <citation type="journal article" date="2019" name="Int. J. Syst. Evol. Microbiol.">
        <title>The Global Catalogue of Microorganisms (GCM) 10K type strain sequencing project: providing services to taxonomists for standard genome sequencing and annotation.</title>
        <authorList>
            <consortium name="The Broad Institute Genomics Platform"/>
            <consortium name="The Broad Institute Genome Sequencing Center for Infectious Disease"/>
            <person name="Wu L."/>
            <person name="Ma J."/>
        </authorList>
    </citation>
    <scope>NUCLEOTIDE SEQUENCE [LARGE SCALE GENOMIC DNA]</scope>
    <source>
        <strain evidence="3">JCM 19125</strain>
    </source>
</reference>
<feature type="region of interest" description="Disordered" evidence="1">
    <location>
        <begin position="1"/>
        <end position="53"/>
    </location>
</feature>
<feature type="compositionally biased region" description="Basic and acidic residues" evidence="1">
    <location>
        <begin position="217"/>
        <end position="232"/>
    </location>
</feature>
<keyword evidence="3" id="KW-1185">Reference proteome</keyword>
<evidence type="ECO:0000313" key="2">
    <source>
        <dbReference type="EMBL" id="GAA4888350.1"/>
    </source>
</evidence>